<dbReference type="EMBL" id="QUAH01000004">
    <property type="protein sequence ID" value="RFT16202.1"/>
    <property type="molecule type" value="Genomic_DNA"/>
</dbReference>
<evidence type="ECO:0000313" key="3">
    <source>
        <dbReference type="Proteomes" id="UP000257323"/>
    </source>
</evidence>
<evidence type="ECO:0000256" key="1">
    <source>
        <dbReference type="SAM" id="MobiDB-lite"/>
    </source>
</evidence>
<dbReference type="AlphaFoldDB" id="A0A3E2BNI0"/>
<gene>
    <name evidence="2" type="ORF">OP8BY_1806</name>
</gene>
<feature type="region of interest" description="Disordered" evidence="1">
    <location>
        <begin position="42"/>
        <end position="62"/>
    </location>
</feature>
<evidence type="ECO:0000313" key="2">
    <source>
        <dbReference type="EMBL" id="RFT16202.1"/>
    </source>
</evidence>
<reference evidence="2 3" key="1">
    <citation type="submission" date="2018-08" db="EMBL/GenBank/DDBJ databases">
        <title>Genome analysis of the thermophilic bacterium of the candidate phylum Aminicenantes from deep subsurface aquifer revealed its physiology and ecological role.</title>
        <authorList>
            <person name="Kadnikov V.V."/>
            <person name="Mardanov A.V."/>
            <person name="Beletsky A.V."/>
            <person name="Karnachuk O.V."/>
            <person name="Ravin N.V."/>
        </authorList>
    </citation>
    <scope>NUCLEOTIDE SEQUENCE [LARGE SCALE GENOMIC DNA]</scope>
    <source>
        <strain evidence="2">BY38</strain>
    </source>
</reference>
<name>A0A3E2BNI0_9BACT</name>
<sequence>MTPSAKDAKLKFFRTEESFCRYLELLARNRGYVLVETSPLVRTRTETAPSSTSLPGQAERVR</sequence>
<feature type="compositionally biased region" description="Polar residues" evidence="1">
    <location>
        <begin position="46"/>
        <end position="55"/>
    </location>
</feature>
<accession>A0A3E2BNI0</accession>
<dbReference type="Proteomes" id="UP000257323">
    <property type="component" value="Unassembled WGS sequence"/>
</dbReference>
<protein>
    <submittedName>
        <fullName evidence="2">Uncharacterized protein</fullName>
    </submittedName>
</protein>
<comment type="caution">
    <text evidence="2">The sequence shown here is derived from an EMBL/GenBank/DDBJ whole genome shotgun (WGS) entry which is preliminary data.</text>
</comment>
<organism evidence="2 3">
    <name type="scientific">Candidatus Saccharicenans subterraneus</name>
    <dbReference type="NCBI Taxonomy" id="2508984"/>
    <lineage>
        <taxon>Bacteria</taxon>
        <taxon>Candidatus Aminicenantota</taxon>
        <taxon>Candidatus Aminicenantia</taxon>
        <taxon>Candidatus Aminicenantales</taxon>
        <taxon>Candidatus Saccharicenantaceae</taxon>
        <taxon>Candidatus Saccharicenans</taxon>
    </lineage>
</organism>
<proteinExistence type="predicted"/>